<sequence>MPTNEWQVRPLTKLDPDIQPEAWKQAVESANGKVPSHRIVKDVVQRMMERTQVPNTSQIGEVCQILVKDNPLTIYVVNEQGKKIRTSAIPITNDGTYSGYKEFLLILEMYLFRRQKAGGRTQKGTHV</sequence>
<dbReference type="AlphaFoldDB" id="E7DPQ6"/>
<accession>E7DPQ6</accession>
<protein>
    <submittedName>
        <fullName evidence="1">Uncharacterized protein</fullName>
    </submittedName>
</protein>
<reference evidence="1" key="1">
    <citation type="journal article" date="2011" name="Acta Physiol. Plant.">
        <title>An investigation on the genetic background of Nostoc flagelliforme by similarity analysis of its partial genomic DNA and phylogenetic comparison of deduced related species.</title>
        <authorList>
            <person name="Gao X."/>
            <person name="Liu K."/>
            <person name="Qiu B.S."/>
        </authorList>
    </citation>
    <scope>NUCLEOTIDE SEQUENCE</scope>
    <source>
        <strain evidence="1">Sunitezuoqi</strain>
    </source>
</reference>
<organism evidence="1">
    <name type="scientific">Nostoc flagelliforme str. Sunitezuoqi</name>
    <dbReference type="NCBI Taxonomy" id="676037"/>
    <lineage>
        <taxon>Bacteria</taxon>
        <taxon>Bacillati</taxon>
        <taxon>Cyanobacteriota</taxon>
        <taxon>Cyanophyceae</taxon>
        <taxon>Nostocales</taxon>
        <taxon>Nostocaceae</taxon>
        <taxon>Nostoc</taxon>
    </lineage>
</organism>
<name>E7DPQ6_9NOSO</name>
<gene>
    <name evidence="1" type="ORF">Nfla_3501</name>
</gene>
<proteinExistence type="predicted"/>
<dbReference type="EMBL" id="HQ291107">
    <property type="protein sequence ID" value="ADO19064.1"/>
    <property type="molecule type" value="Genomic_DNA"/>
</dbReference>
<evidence type="ECO:0000313" key="1">
    <source>
        <dbReference type="EMBL" id="ADO19064.1"/>
    </source>
</evidence>